<reference evidence="1 2" key="1">
    <citation type="submission" date="2006-07" db="EMBL/GenBank/DDBJ databases">
        <title>Annotation of the draft genome assembly of Chlorobium ferroxidans DSM 13031.</title>
        <authorList>
            <consortium name="US DOE Joint Genome Institute (JGI-ORNL)"/>
            <person name="Larimer F."/>
            <person name="Land M."/>
            <person name="Hauser L."/>
        </authorList>
    </citation>
    <scope>NUCLEOTIDE SEQUENCE [LARGE SCALE GENOMIC DNA]</scope>
    <source>
        <strain evidence="1 2">DSM 13031</strain>
    </source>
</reference>
<gene>
    <name evidence="1" type="ORF">CferDRAFT_0250</name>
</gene>
<proteinExistence type="predicted"/>
<dbReference type="EMBL" id="AASE01000025">
    <property type="protein sequence ID" value="EAT58264.1"/>
    <property type="molecule type" value="Genomic_DNA"/>
</dbReference>
<evidence type="ECO:0000313" key="1">
    <source>
        <dbReference type="EMBL" id="EAT58264.1"/>
    </source>
</evidence>
<dbReference type="AlphaFoldDB" id="Q0YPM6"/>
<dbReference type="OrthoDB" id="1875981at2"/>
<reference evidence="1 2" key="2">
    <citation type="submission" date="2006-07" db="EMBL/GenBank/DDBJ databases">
        <title>Sequencing of the draft genome and assembly of Chlorobium ferroxidans DSM 13031.</title>
        <authorList>
            <consortium name="US DOE Joint Genome Institute (JGI-PGF)"/>
            <person name="Copeland A."/>
            <person name="Lucas S."/>
            <person name="Lapidus A."/>
            <person name="Barry K."/>
            <person name="Glavina del Rio T."/>
            <person name="Dalin E."/>
            <person name="Tice H."/>
            <person name="Bruce D."/>
            <person name="Pitluck S."/>
            <person name="Richardson P."/>
        </authorList>
    </citation>
    <scope>NUCLEOTIDE SEQUENCE [LARGE SCALE GENOMIC DNA]</scope>
    <source>
        <strain evidence="1 2">DSM 13031</strain>
    </source>
</reference>
<protein>
    <submittedName>
        <fullName evidence="1">Uncharacterized protein</fullName>
    </submittedName>
</protein>
<keyword evidence="2" id="KW-1185">Reference proteome</keyword>
<comment type="caution">
    <text evidence="1">The sequence shown here is derived from an EMBL/GenBank/DDBJ whole genome shotgun (WGS) entry which is preliminary data.</text>
</comment>
<organism evidence="1 2">
    <name type="scientific">Chlorobium ferrooxidans DSM 13031</name>
    <dbReference type="NCBI Taxonomy" id="377431"/>
    <lineage>
        <taxon>Bacteria</taxon>
        <taxon>Pseudomonadati</taxon>
        <taxon>Chlorobiota</taxon>
        <taxon>Chlorobiia</taxon>
        <taxon>Chlorobiales</taxon>
        <taxon>Chlorobiaceae</taxon>
        <taxon>Chlorobium/Pelodictyon group</taxon>
        <taxon>Chlorobium</taxon>
    </lineage>
</organism>
<name>Q0YPM6_9CHLB</name>
<dbReference type="RefSeq" id="WP_006367140.1">
    <property type="nucleotide sequence ID" value="NZ_AASE01000025.1"/>
</dbReference>
<sequence>MLNPATTMQPWEQGGLQARDAFIAEFLAISSEQFITQEGGFVKGDPIQAYNQGAIPDCNGNNAGHNYMVYALPAPKEQGAINTISAADDNDPKTFGLWTSYRLRQDEVIVFIGQTPPKVDYYSYRSFLYNRFYKEKCKRCILFVSLGDTINNMRIKLSSPAPGSPVIIITGANEASCRLVVKDLIKSISKANPFNDPATLEKSINFDRIPLDLVRMGLKIQDDEFFYLNRVGNFVNESEGDDYLKNENGKYGRVFRLTPIKQWEPKAFVGAENLIPRGSGKNLEFQYSNALIELRSQILKRHFDKIARDIETKVWLFDSFDALQRGIDLLGESRDTSYLETDPFLLANCGDAGDFAIVYGLNHASCGTSTYSNFGVYDCSTEAGVVGKSSSHKSYSGLAAEYLNGTAFAHLAHLFYVWKIGRFEPANQNHGYLQVPFVVRNNGVFSERAEIIPLEQEMKFGFRAYLDPRTGIGPAWWEMLYDRAIVFKSSR</sequence>
<dbReference type="Proteomes" id="UP000004162">
    <property type="component" value="Unassembled WGS sequence"/>
</dbReference>
<evidence type="ECO:0000313" key="2">
    <source>
        <dbReference type="Proteomes" id="UP000004162"/>
    </source>
</evidence>
<accession>Q0YPM6</accession>